<keyword evidence="4" id="KW-1185">Reference proteome</keyword>
<organism evidence="3 4">
    <name type="scientific">Chenggangzhangella methanolivorans</name>
    <dbReference type="NCBI Taxonomy" id="1437009"/>
    <lineage>
        <taxon>Bacteria</taxon>
        <taxon>Pseudomonadati</taxon>
        <taxon>Pseudomonadota</taxon>
        <taxon>Alphaproteobacteria</taxon>
        <taxon>Hyphomicrobiales</taxon>
        <taxon>Methylopilaceae</taxon>
        <taxon>Chenggangzhangella</taxon>
    </lineage>
</organism>
<evidence type="ECO:0000256" key="1">
    <source>
        <dbReference type="SAM" id="MobiDB-lite"/>
    </source>
</evidence>
<dbReference type="Pfam" id="PF13372">
    <property type="entry name" value="Alginate_exp"/>
    <property type="match status" value="1"/>
</dbReference>
<gene>
    <name evidence="3" type="ORF">K6K41_10730</name>
</gene>
<accession>A0A9E6UMK4</accession>
<protein>
    <submittedName>
        <fullName evidence="3">Alginate export family protein</fullName>
    </submittedName>
</protein>
<evidence type="ECO:0000259" key="2">
    <source>
        <dbReference type="Pfam" id="PF13372"/>
    </source>
</evidence>
<dbReference type="Proteomes" id="UP000825701">
    <property type="component" value="Chromosome"/>
</dbReference>
<dbReference type="EMBL" id="CP081869">
    <property type="protein sequence ID" value="QZO01787.1"/>
    <property type="molecule type" value="Genomic_DNA"/>
</dbReference>
<reference evidence="3" key="1">
    <citation type="submission" date="2021-08" db="EMBL/GenBank/DDBJ databases">
        <authorList>
            <person name="Zhang H."/>
            <person name="Xu M."/>
            <person name="Yu Z."/>
            <person name="Yang L."/>
            <person name="Cai Y."/>
        </authorList>
    </citation>
    <scope>NUCLEOTIDE SEQUENCE</scope>
    <source>
        <strain evidence="3">CHL1</strain>
    </source>
</reference>
<feature type="domain" description="Alginate export" evidence="2">
    <location>
        <begin position="65"/>
        <end position="272"/>
    </location>
</feature>
<dbReference type="InterPro" id="IPR025388">
    <property type="entry name" value="Alginate_export_dom"/>
</dbReference>
<sequence length="356" mass="38763">MSAALFGAAPVASHAEISTDIERAPTLTIERHGEDWSYLADPDRRTGHWTEPFKYIPLNADDSLYLTTGVETRMRLEGYEGSFWGSAPDDAYVWSRLMPYADLHAGPVRVFAQPILSSISGSDHQWTPVDTTGADMLQAFVGGEIAVADRASLRLSAGRKLVSLGAGRFIDTRYGPNVLQSFEGGDATLTGETAQVTALHLQPVDTLRGDFDDRRSRQKKVWGLYVTRWLTPDRATGFDVYYLGFRDREAVFDQGAGRQLIHTFGGRLFGDAAPITGISKARFSAAPSRADGWRRGASAARSAAGFARRCSSLNSRSRSTSSRATTTRTTPGSARSIRCFPAASTSPRSRRSDPGT</sequence>
<proteinExistence type="predicted"/>
<dbReference type="AlphaFoldDB" id="A0A9E6UMK4"/>
<dbReference type="KEGG" id="cmet:K6K41_10730"/>
<feature type="compositionally biased region" description="Low complexity" evidence="1">
    <location>
        <begin position="312"/>
        <end position="347"/>
    </location>
</feature>
<name>A0A9E6UMK4_9HYPH</name>
<evidence type="ECO:0000313" key="4">
    <source>
        <dbReference type="Proteomes" id="UP000825701"/>
    </source>
</evidence>
<evidence type="ECO:0000313" key="3">
    <source>
        <dbReference type="EMBL" id="QZO01787.1"/>
    </source>
</evidence>
<feature type="region of interest" description="Disordered" evidence="1">
    <location>
        <begin position="312"/>
        <end position="356"/>
    </location>
</feature>